<protein>
    <recommendedName>
        <fullName evidence="3">DUF4270 family protein</fullName>
    </recommendedName>
</protein>
<gene>
    <name evidence="1" type="ORF">GCM10022393_11140</name>
</gene>
<proteinExistence type="predicted"/>
<evidence type="ECO:0000313" key="1">
    <source>
        <dbReference type="EMBL" id="GAA4112608.1"/>
    </source>
</evidence>
<dbReference type="InterPro" id="IPR025366">
    <property type="entry name" value="DUF4270"/>
</dbReference>
<name>A0ABP7XDG3_9FLAO</name>
<comment type="caution">
    <text evidence="1">The sequence shown here is derived from an EMBL/GenBank/DDBJ whole genome shotgun (WGS) entry which is preliminary data.</text>
</comment>
<organism evidence="1 2">
    <name type="scientific">Aquimarina addita</name>
    <dbReference type="NCBI Taxonomy" id="870485"/>
    <lineage>
        <taxon>Bacteria</taxon>
        <taxon>Pseudomonadati</taxon>
        <taxon>Bacteroidota</taxon>
        <taxon>Flavobacteriia</taxon>
        <taxon>Flavobacteriales</taxon>
        <taxon>Flavobacteriaceae</taxon>
        <taxon>Aquimarina</taxon>
    </lineage>
</organism>
<dbReference type="EMBL" id="BAABCW010000003">
    <property type="protein sequence ID" value="GAA4112608.1"/>
    <property type="molecule type" value="Genomic_DNA"/>
</dbReference>
<evidence type="ECO:0008006" key="3">
    <source>
        <dbReference type="Google" id="ProtNLM"/>
    </source>
</evidence>
<keyword evidence="2" id="KW-1185">Reference proteome</keyword>
<accession>A0ABP7XDG3</accession>
<dbReference type="Proteomes" id="UP001500459">
    <property type="component" value="Unassembled WGS sequence"/>
</dbReference>
<evidence type="ECO:0000313" key="2">
    <source>
        <dbReference type="Proteomes" id="UP001500459"/>
    </source>
</evidence>
<dbReference type="Pfam" id="PF14092">
    <property type="entry name" value="DUF4270"/>
    <property type="match status" value="1"/>
</dbReference>
<reference evidence="2" key="1">
    <citation type="journal article" date="2019" name="Int. J. Syst. Evol. Microbiol.">
        <title>The Global Catalogue of Microorganisms (GCM) 10K type strain sequencing project: providing services to taxonomists for standard genome sequencing and annotation.</title>
        <authorList>
            <consortium name="The Broad Institute Genomics Platform"/>
            <consortium name="The Broad Institute Genome Sequencing Center for Infectious Disease"/>
            <person name="Wu L."/>
            <person name="Ma J."/>
        </authorList>
    </citation>
    <scope>NUCLEOTIDE SEQUENCE [LARGE SCALE GENOMIC DNA]</scope>
    <source>
        <strain evidence="2">JCM 17106</strain>
    </source>
</reference>
<sequence>MKSIACFVSIVCIVIIFISCSSEEESIPVIEVGQDFTNSNIRVMSIDTFSVELSTYKLDSVITSSTNRLLIGQYTDAIFGTVKSGSYLEFTPIEYDIPDDAELDSIALVLNYDGYFYSDTTKVSSIHVHKLSDEVVPEEDAFYNTSTIAYEEVPISSVNYYPRPYGKDSLHISIPIGLGQELFNQIRDNSITSDIDLRNELKGLALLPGETDDSSVIGFSIGNEETYLRFFYTIVDSEFEEDEQTYDLIINSSETYPTYFNAISSASEGTYFEPLIDQEINLPSSDANNRSYIQAGVGLITKIELPSIKNIYQISGTGTLMSAALTIKPPPQVYDDLKPISDSLFVNTIDQNNDIGAQLINGNGEVYALLNESNKEFNEIVYEIPLGVYVEDELSETPEIENAIAIFPQNFNNTVDQIVLEGENSDDFEAELIITYAIYDENE</sequence>
<dbReference type="PROSITE" id="PS51257">
    <property type="entry name" value="PROKAR_LIPOPROTEIN"/>
    <property type="match status" value="1"/>
</dbReference>
<dbReference type="RefSeq" id="WP_344925473.1">
    <property type="nucleotide sequence ID" value="NZ_BAABCW010000003.1"/>
</dbReference>